<dbReference type="EMBL" id="BGKI01000012">
    <property type="protein sequence ID" value="GBH35136.1"/>
    <property type="molecule type" value="Genomic_DNA"/>
</dbReference>
<keyword evidence="5" id="KW-1185">Reference proteome</keyword>
<dbReference type="PROSITE" id="PS51677">
    <property type="entry name" value="NODB"/>
    <property type="match status" value="1"/>
</dbReference>
<protein>
    <recommendedName>
        <fullName evidence="3">NodB homology domain-containing protein</fullName>
    </recommendedName>
</protein>
<sequence>MQSNNLEKINSSYVGLCYHYIRQSKQTDPFPRILGTNIDEFQNHLSMLQKNYQIISLEDAMNISYGGTGFHEKSSGVLITFDDGLSDHFTAAKILYELNISAIFFIPTCILQEKLPANPIIIHYTIAVFGVEKFLKEFRTILENNKLDKKLFDIQYSKDTDNVWDTISKIKSTFKYKLGFYNSRKILLDIYKNLFCTQYKNPLDIIHLTESQIRKILEMGHYIGTHTHSHISVAATELNLADFAKEIIFPKNYLEQKFNTQVNSFSYPFGGKDDCLSSSELIKKTNEYKLAFTVKEILNTKNTSPYELGRYQPTSSDTSFKLNNIIKEIIIGK</sequence>
<gene>
    <name evidence="4" type="ORF">NZNM25_19270</name>
</gene>
<evidence type="ECO:0000256" key="1">
    <source>
        <dbReference type="ARBA" id="ARBA00004613"/>
    </source>
</evidence>
<dbReference type="GO" id="GO:0005975">
    <property type="term" value="P:carbohydrate metabolic process"/>
    <property type="evidence" value="ECO:0007669"/>
    <property type="project" value="InterPro"/>
</dbReference>
<name>A0A2S2KU41_9ARCH</name>
<comment type="subcellular location">
    <subcellularLocation>
        <location evidence="1">Secreted</location>
    </subcellularLocation>
</comment>
<organism evidence="4 5">
    <name type="scientific">Nitrosopumilus zosterae</name>
    <dbReference type="NCBI Taxonomy" id="718286"/>
    <lineage>
        <taxon>Archaea</taxon>
        <taxon>Nitrososphaerota</taxon>
        <taxon>Nitrososphaeria</taxon>
        <taxon>Nitrosopumilales</taxon>
        <taxon>Nitrosopumilaceae</taxon>
        <taxon>Nitrosopumilus</taxon>
    </lineage>
</organism>
<accession>A0A2S2KU41</accession>
<feature type="domain" description="NodB homology" evidence="3">
    <location>
        <begin position="146"/>
        <end position="333"/>
    </location>
</feature>
<dbReference type="Gene3D" id="3.20.20.370">
    <property type="entry name" value="Glycoside hydrolase/deacetylase"/>
    <property type="match status" value="1"/>
</dbReference>
<dbReference type="Pfam" id="PF01522">
    <property type="entry name" value="Polysacc_deac_1"/>
    <property type="match status" value="1"/>
</dbReference>
<evidence type="ECO:0000256" key="2">
    <source>
        <dbReference type="ARBA" id="ARBA00022729"/>
    </source>
</evidence>
<evidence type="ECO:0000313" key="4">
    <source>
        <dbReference type="EMBL" id="GBH35136.1"/>
    </source>
</evidence>
<comment type="caution">
    <text evidence="4">The sequence shown here is derived from an EMBL/GenBank/DDBJ whole genome shotgun (WGS) entry which is preliminary data.</text>
</comment>
<dbReference type="CDD" id="cd10918">
    <property type="entry name" value="CE4_NodB_like_5s_6s"/>
    <property type="match status" value="1"/>
</dbReference>
<dbReference type="Proteomes" id="UP000245829">
    <property type="component" value="Unassembled WGS sequence"/>
</dbReference>
<dbReference type="InterPro" id="IPR011330">
    <property type="entry name" value="Glyco_hydro/deAcase_b/a-brl"/>
</dbReference>
<evidence type="ECO:0000313" key="5">
    <source>
        <dbReference type="Proteomes" id="UP000245829"/>
    </source>
</evidence>
<dbReference type="AlphaFoldDB" id="A0A2S2KU41"/>
<dbReference type="PANTHER" id="PTHR34216">
    <property type="match status" value="1"/>
</dbReference>
<dbReference type="PANTHER" id="PTHR34216:SF3">
    <property type="entry name" value="POLY-BETA-1,6-N-ACETYL-D-GLUCOSAMINE N-DEACETYLASE"/>
    <property type="match status" value="1"/>
</dbReference>
<proteinExistence type="predicted"/>
<reference evidence="4 5" key="1">
    <citation type="submission" date="2018-05" db="EMBL/GenBank/DDBJ databases">
        <title>genome sequencing of Nitrosopumilus sp. NM25.</title>
        <authorList>
            <person name="Mori K."/>
            <person name="Nakagawa T."/>
        </authorList>
    </citation>
    <scope>NUCLEOTIDE SEQUENCE [LARGE SCALE GENOMIC DNA]</scope>
    <source>
        <strain evidence="4 5">NM25</strain>
    </source>
</reference>
<dbReference type="InterPro" id="IPR002509">
    <property type="entry name" value="NODB_dom"/>
</dbReference>
<dbReference type="SUPFAM" id="SSF88713">
    <property type="entry name" value="Glycoside hydrolase/deacetylase"/>
    <property type="match status" value="1"/>
</dbReference>
<evidence type="ECO:0000259" key="3">
    <source>
        <dbReference type="PROSITE" id="PS51677"/>
    </source>
</evidence>
<keyword evidence="2" id="KW-0732">Signal</keyword>
<dbReference type="InterPro" id="IPR051398">
    <property type="entry name" value="Polysacch_Deacetylase"/>
</dbReference>
<dbReference type="GO" id="GO:0016810">
    <property type="term" value="F:hydrolase activity, acting on carbon-nitrogen (but not peptide) bonds"/>
    <property type="evidence" value="ECO:0007669"/>
    <property type="project" value="InterPro"/>
</dbReference>
<dbReference type="GO" id="GO:0005576">
    <property type="term" value="C:extracellular region"/>
    <property type="evidence" value="ECO:0007669"/>
    <property type="project" value="UniProtKB-SubCell"/>
</dbReference>